<dbReference type="Proteomes" id="UP000240908">
    <property type="component" value="Plasmid unnamed1"/>
</dbReference>
<name>A0ABM6V1N9_9GAMM</name>
<proteinExistence type="predicted"/>
<feature type="chain" id="PRO_5045028614" evidence="1">
    <location>
        <begin position="24"/>
        <end position="213"/>
    </location>
</feature>
<reference evidence="3 4" key="1">
    <citation type="journal article" date="2018" name="Genome Announc.">
        <title>First complete genome sequence of Yersinia massiliensis.</title>
        <authorList>
            <person name="Thomas M.C."/>
            <person name="Arling V."/>
            <person name="Goji N."/>
            <person name="Janzen T.W."/>
            <person name="Duceppe M.-O."/>
            <person name="Mathews A."/>
            <person name="Carrillo C."/>
            <person name="Amoako K."/>
        </authorList>
    </citation>
    <scope>NUCLEOTIDE SEQUENCE [LARGE SCALE GENOMIC DNA]</scope>
    <source>
        <strain evidence="3 4">GTA</strain>
        <plasmid evidence="3 4">unnamed1</plasmid>
    </source>
</reference>
<evidence type="ECO:0000256" key="1">
    <source>
        <dbReference type="SAM" id="SignalP"/>
    </source>
</evidence>
<evidence type="ECO:0000313" key="2">
    <source>
        <dbReference type="EMBL" id="AVX40682.1"/>
    </source>
</evidence>
<feature type="signal peptide" evidence="1">
    <location>
        <begin position="1"/>
        <end position="23"/>
    </location>
</feature>
<protein>
    <submittedName>
        <fullName evidence="2">DUF1120 domain-containing protein</fullName>
    </submittedName>
</protein>
<dbReference type="EMBL" id="CP028488">
    <property type="protein sequence ID" value="AVX40682.1"/>
    <property type="molecule type" value="Genomic_DNA"/>
</dbReference>
<sequence length="213" mass="22245">MKKQLIGLTVLSSLILGMTAAHAAPPTAELKVKGKLSVPTCTIISPDSGVYDLGKISAVNVKSGVTTTALTPIKKTWTITCDSDTYLTYKAQDNRSGTESAVASQNFGLGLVNGTGKIGYYTVVMSNAKIDNVSSNILCIQTDGTSNCTTTSRLLQGELQGWSNADKSLKAGKTFSADLEVSAVLAGTTTMNGPITEDTQIDGSMTMNFAFGI</sequence>
<keyword evidence="4" id="KW-1185">Reference proteome</keyword>
<organism evidence="2 4">
    <name type="scientific">Yersinia massiliensis</name>
    <dbReference type="NCBI Taxonomy" id="419257"/>
    <lineage>
        <taxon>Bacteria</taxon>
        <taxon>Pseudomonadati</taxon>
        <taxon>Pseudomonadota</taxon>
        <taxon>Gammaproteobacteria</taxon>
        <taxon>Enterobacterales</taxon>
        <taxon>Yersiniaceae</taxon>
        <taxon>Yersinia</taxon>
    </lineage>
</organism>
<gene>
    <name evidence="2" type="ORF">DA391_23710</name>
    <name evidence="3" type="ORF">DA391_23740</name>
</gene>
<keyword evidence="1" id="KW-0732">Signal</keyword>
<dbReference type="RefSeq" id="WP_087769695.1">
    <property type="nucleotide sequence ID" value="NZ_CP028488.1"/>
</dbReference>
<dbReference type="EMBL" id="CP028488">
    <property type="protein sequence ID" value="AVX40687.1"/>
    <property type="molecule type" value="Genomic_DNA"/>
</dbReference>
<evidence type="ECO:0000313" key="3">
    <source>
        <dbReference type="EMBL" id="AVX40687.1"/>
    </source>
</evidence>
<dbReference type="Pfam" id="PF06551">
    <property type="entry name" value="DUF1120"/>
    <property type="match status" value="1"/>
</dbReference>
<geneLocation type="plasmid" evidence="2 4">
    <name>unnamed1</name>
</geneLocation>
<accession>A0ABM6V1N9</accession>
<keyword evidence="2" id="KW-0614">Plasmid</keyword>
<evidence type="ECO:0000313" key="4">
    <source>
        <dbReference type="Proteomes" id="UP000240908"/>
    </source>
</evidence>
<dbReference type="InterPro" id="IPR010546">
    <property type="entry name" value="DUF1120"/>
</dbReference>